<dbReference type="GO" id="GO:0016020">
    <property type="term" value="C:membrane"/>
    <property type="evidence" value="ECO:0000318"/>
    <property type="project" value="GO_Central"/>
</dbReference>
<comment type="similarity">
    <text evidence="2">Belongs to the EamA transporter family.</text>
</comment>
<dbReference type="eggNOG" id="COG0697">
    <property type="taxonomic scope" value="Bacteria"/>
</dbReference>
<evidence type="ECO:0000259" key="7">
    <source>
        <dbReference type="Pfam" id="PF00892"/>
    </source>
</evidence>
<dbReference type="InterPro" id="IPR037185">
    <property type="entry name" value="EmrE-like"/>
</dbReference>
<feature type="domain" description="EamA" evidence="7">
    <location>
        <begin position="177"/>
        <end position="313"/>
    </location>
</feature>
<gene>
    <name evidence="8" type="ordered locus">glr1174</name>
</gene>
<comment type="subcellular location">
    <subcellularLocation>
        <location evidence="1">Membrane</location>
        <topology evidence="1">Multi-pass membrane protein</topology>
    </subcellularLocation>
</comment>
<dbReference type="EMBL" id="BA000045">
    <property type="protein sequence ID" value="BAC89115.1"/>
    <property type="molecule type" value="Genomic_DNA"/>
</dbReference>
<feature type="transmembrane region" description="Helical" evidence="6">
    <location>
        <begin position="84"/>
        <end position="104"/>
    </location>
</feature>
<feature type="transmembrane region" description="Helical" evidence="6">
    <location>
        <begin position="44"/>
        <end position="64"/>
    </location>
</feature>
<dbReference type="KEGG" id="gvi:glr1174"/>
<dbReference type="PATRIC" id="fig|251221.4.peg.1198"/>
<accession>Q7NLF0</accession>
<dbReference type="Pfam" id="PF00892">
    <property type="entry name" value="EamA"/>
    <property type="match status" value="2"/>
</dbReference>
<dbReference type="PhylomeDB" id="Q7NLF0"/>
<evidence type="ECO:0000256" key="1">
    <source>
        <dbReference type="ARBA" id="ARBA00004141"/>
    </source>
</evidence>
<proteinExistence type="inferred from homology"/>
<evidence type="ECO:0000313" key="8">
    <source>
        <dbReference type="EMBL" id="BAC89115.1"/>
    </source>
</evidence>
<feature type="transmembrane region" description="Helical" evidence="6">
    <location>
        <begin position="145"/>
        <end position="167"/>
    </location>
</feature>
<keyword evidence="9" id="KW-1185">Reference proteome</keyword>
<dbReference type="AlphaFoldDB" id="Q7NLF0"/>
<dbReference type="PANTHER" id="PTHR22911:SF6">
    <property type="entry name" value="SOLUTE CARRIER FAMILY 35 MEMBER G1"/>
    <property type="match status" value="1"/>
</dbReference>
<evidence type="ECO:0000256" key="4">
    <source>
        <dbReference type="ARBA" id="ARBA00022989"/>
    </source>
</evidence>
<dbReference type="PANTHER" id="PTHR22911">
    <property type="entry name" value="ACYL-MALONYL CONDENSING ENZYME-RELATED"/>
    <property type="match status" value="1"/>
</dbReference>
<name>Q7NLF0_GLOVI</name>
<feature type="transmembrane region" description="Helical" evidence="6">
    <location>
        <begin position="207"/>
        <end position="228"/>
    </location>
</feature>
<dbReference type="STRING" id="251221.gene:10758653"/>
<dbReference type="InParanoid" id="Q7NLF0"/>
<feature type="transmembrane region" description="Helical" evidence="6">
    <location>
        <begin position="116"/>
        <end position="133"/>
    </location>
</feature>
<evidence type="ECO:0000256" key="5">
    <source>
        <dbReference type="ARBA" id="ARBA00023136"/>
    </source>
</evidence>
<feature type="transmembrane region" description="Helical" evidence="6">
    <location>
        <begin position="12"/>
        <end position="32"/>
    </location>
</feature>
<feature type="transmembrane region" description="Helical" evidence="6">
    <location>
        <begin position="273"/>
        <end position="290"/>
    </location>
</feature>
<evidence type="ECO:0000256" key="2">
    <source>
        <dbReference type="ARBA" id="ARBA00007362"/>
    </source>
</evidence>
<protein>
    <submittedName>
        <fullName evidence="8">Glr1174 protein</fullName>
    </submittedName>
</protein>
<sequence>MAALLAKIPGQLYLWVAVAIFAASGAVTKQLTELGTQHPIDGRNPISFCNLLFVGNLCALLVLIPLYRKQLSPAILRQFSRGDWLGMVAVALLAGALAPALILIALSQTMINDVTLVGRLEPLLTLALSAWWLRERPTPWQTTGAAVCFLGVIVTVTLQGVSAGGMAALHLSTTGRGEWLTAFGAVALALANIISRARLGRIPIGTFAVVRTTLGTVIFFGIALYLFGSHHFVDAFSPFLWEWMLLYGMLIVVVGQSLWLLGLKRAGSAQAAVIQAFHPLGAILAAYWLLGEAPTPAQYAGGGIILFGIALSLVGSGRTTAPPPGAGMGFKGW</sequence>
<feature type="domain" description="EamA" evidence="7">
    <location>
        <begin position="10"/>
        <end position="156"/>
    </location>
</feature>
<organism evidence="8 9">
    <name type="scientific">Gloeobacter violaceus (strain ATCC 29082 / PCC 7421)</name>
    <dbReference type="NCBI Taxonomy" id="251221"/>
    <lineage>
        <taxon>Bacteria</taxon>
        <taxon>Bacillati</taxon>
        <taxon>Cyanobacteriota</taxon>
        <taxon>Cyanophyceae</taxon>
        <taxon>Gloeobacterales</taxon>
        <taxon>Gloeobacteraceae</taxon>
        <taxon>Gloeobacter</taxon>
    </lineage>
</organism>
<dbReference type="InterPro" id="IPR000620">
    <property type="entry name" value="EamA_dom"/>
</dbReference>
<dbReference type="SUPFAM" id="SSF103481">
    <property type="entry name" value="Multidrug resistance efflux transporter EmrE"/>
    <property type="match status" value="2"/>
</dbReference>
<dbReference type="Proteomes" id="UP000000557">
    <property type="component" value="Chromosome"/>
</dbReference>
<feature type="transmembrane region" description="Helical" evidence="6">
    <location>
        <begin position="179"/>
        <end position="195"/>
    </location>
</feature>
<dbReference type="Gene3D" id="1.10.3730.20">
    <property type="match status" value="1"/>
</dbReference>
<evidence type="ECO:0000256" key="3">
    <source>
        <dbReference type="ARBA" id="ARBA00022692"/>
    </source>
</evidence>
<reference evidence="8 9" key="2">
    <citation type="journal article" date="2003" name="DNA Res.">
        <title>Complete genome structure of Gloeobacter violaceus PCC 7421, a cyanobacterium that lacks thylakoids (supplement).</title>
        <authorList>
            <person name="Nakamura Y."/>
            <person name="Kaneko T."/>
            <person name="Sato S."/>
            <person name="Mimuro M."/>
            <person name="Miyashita H."/>
            <person name="Tsuchiya T."/>
            <person name="Sasamoto S."/>
            <person name="Watanabe A."/>
            <person name="Kawashima K."/>
            <person name="Kishida Y."/>
            <person name="Kiyokawa C."/>
            <person name="Kohara M."/>
            <person name="Matsumoto M."/>
            <person name="Matsuno A."/>
            <person name="Nakazaki N."/>
            <person name="Shimpo S."/>
            <person name="Takeuchi C."/>
            <person name="Yamada M."/>
            <person name="Tabata S."/>
        </authorList>
    </citation>
    <scope>NUCLEOTIDE SEQUENCE [LARGE SCALE GENOMIC DNA]</scope>
    <source>
        <strain evidence="9">ATCC 29082 / PCC 7421</strain>
    </source>
</reference>
<dbReference type="OrthoDB" id="505666at2"/>
<keyword evidence="3 6" id="KW-0812">Transmembrane</keyword>
<reference evidence="8 9" key="1">
    <citation type="journal article" date="2003" name="DNA Res.">
        <title>Complete genome structure of Gloeobacter violaceus PCC 7421, a cyanobacterium that lacks thylakoids.</title>
        <authorList>
            <person name="Nakamura Y."/>
            <person name="Kaneko T."/>
            <person name="Sato S."/>
            <person name="Mimuro M."/>
            <person name="Miyashita H."/>
            <person name="Tsuchiya T."/>
            <person name="Sasamoto S."/>
            <person name="Watanabe A."/>
            <person name="Kawashima K."/>
            <person name="Kishida Y."/>
            <person name="Kiyokawa C."/>
            <person name="Kohara M."/>
            <person name="Matsumoto M."/>
            <person name="Matsuno A."/>
            <person name="Nakazaki N."/>
            <person name="Shimpo S."/>
            <person name="Takeuchi C."/>
            <person name="Yamada M."/>
            <person name="Tabata S."/>
        </authorList>
    </citation>
    <scope>NUCLEOTIDE SEQUENCE [LARGE SCALE GENOMIC DNA]</scope>
    <source>
        <strain evidence="9">ATCC 29082 / PCC 7421</strain>
    </source>
</reference>
<dbReference type="EnsemblBacteria" id="BAC89115">
    <property type="protein sequence ID" value="BAC89115"/>
    <property type="gene ID" value="BAC89115"/>
</dbReference>
<evidence type="ECO:0000313" key="9">
    <source>
        <dbReference type="Proteomes" id="UP000000557"/>
    </source>
</evidence>
<feature type="transmembrane region" description="Helical" evidence="6">
    <location>
        <begin position="240"/>
        <end position="261"/>
    </location>
</feature>
<evidence type="ECO:0000256" key="6">
    <source>
        <dbReference type="SAM" id="Phobius"/>
    </source>
</evidence>
<keyword evidence="4 6" id="KW-1133">Transmembrane helix</keyword>
<feature type="transmembrane region" description="Helical" evidence="6">
    <location>
        <begin position="296"/>
        <end position="314"/>
    </location>
</feature>
<dbReference type="HOGENOM" id="CLU_067329_0_0_3"/>
<keyword evidence="5 6" id="KW-0472">Membrane</keyword>